<dbReference type="InterPro" id="IPR033443">
    <property type="entry name" value="PROP1-like_PPR_dom"/>
</dbReference>
<proteinExistence type="inferred from homology"/>
<comment type="similarity">
    <text evidence="3">Belongs to the PPR family. P subfamily.</text>
</comment>
<feature type="region of interest" description="Disordered" evidence="14">
    <location>
        <begin position="111"/>
        <end position="205"/>
    </location>
</feature>
<dbReference type="AlphaFoldDB" id="A0A7J7N3Q2"/>
<feature type="domain" description="PROP1-like PPR" evidence="16">
    <location>
        <begin position="200"/>
        <end position="269"/>
    </location>
</feature>
<organism evidence="17 18">
    <name type="scientific">Kingdonia uniflora</name>
    <dbReference type="NCBI Taxonomy" id="39325"/>
    <lineage>
        <taxon>Eukaryota</taxon>
        <taxon>Viridiplantae</taxon>
        <taxon>Streptophyta</taxon>
        <taxon>Embryophyta</taxon>
        <taxon>Tracheophyta</taxon>
        <taxon>Spermatophyta</taxon>
        <taxon>Magnoliopsida</taxon>
        <taxon>Ranunculales</taxon>
        <taxon>Circaeasteraceae</taxon>
        <taxon>Kingdonia</taxon>
    </lineage>
</organism>
<keyword evidence="9" id="KW-0378">Hydrolase</keyword>
<feature type="repeat" description="PPR" evidence="13">
    <location>
        <begin position="433"/>
        <end position="467"/>
    </location>
</feature>
<evidence type="ECO:0000256" key="12">
    <source>
        <dbReference type="ARBA" id="ARBA00023211"/>
    </source>
</evidence>
<gene>
    <name evidence="17" type="ORF">GIB67_017298</name>
</gene>
<evidence type="ECO:0000256" key="11">
    <source>
        <dbReference type="ARBA" id="ARBA00022842"/>
    </source>
</evidence>
<dbReference type="Gene3D" id="3.40.50.11980">
    <property type="match status" value="1"/>
</dbReference>
<evidence type="ECO:0000256" key="10">
    <source>
        <dbReference type="ARBA" id="ARBA00022833"/>
    </source>
</evidence>
<dbReference type="InterPro" id="IPR031595">
    <property type="entry name" value="PRORP_C"/>
</dbReference>
<keyword evidence="8" id="KW-0677">Repeat</keyword>
<comment type="catalytic activity">
    <reaction evidence="1">
        <text>Endonucleolytic cleavage of RNA, removing 5'-extranucleotides from tRNA precursor.</text>
        <dbReference type="EC" id="3.1.26.5"/>
    </reaction>
</comment>
<comment type="caution">
    <text evidence="17">The sequence shown here is derived from an EMBL/GenBank/DDBJ whole genome shotgun (WGS) entry which is preliminary data.</text>
</comment>
<evidence type="ECO:0000256" key="6">
    <source>
        <dbReference type="ARBA" id="ARBA00022722"/>
    </source>
</evidence>
<evidence type="ECO:0000256" key="9">
    <source>
        <dbReference type="ARBA" id="ARBA00022801"/>
    </source>
</evidence>
<keyword evidence="10" id="KW-0862">Zinc</keyword>
<evidence type="ECO:0000256" key="4">
    <source>
        <dbReference type="ARBA" id="ARBA00012179"/>
    </source>
</evidence>
<dbReference type="GO" id="GO:0001682">
    <property type="term" value="P:tRNA 5'-leader removal"/>
    <property type="evidence" value="ECO:0007669"/>
    <property type="project" value="UniProtKB-ARBA"/>
</dbReference>
<evidence type="ECO:0000256" key="2">
    <source>
        <dbReference type="ARBA" id="ARBA00001946"/>
    </source>
</evidence>
<evidence type="ECO:0000256" key="1">
    <source>
        <dbReference type="ARBA" id="ARBA00000928"/>
    </source>
</evidence>
<feature type="region of interest" description="Disordered" evidence="14">
    <location>
        <begin position="790"/>
        <end position="838"/>
    </location>
</feature>
<keyword evidence="5" id="KW-0819">tRNA processing</keyword>
<keyword evidence="7" id="KW-0479">Metal-binding</keyword>
<dbReference type="PANTHER" id="PTHR13547">
    <property type="match status" value="1"/>
</dbReference>
<keyword evidence="11" id="KW-0460">Magnesium</keyword>
<feature type="domain" description="PRORP" evidence="15">
    <location>
        <begin position="562"/>
        <end position="787"/>
    </location>
</feature>
<keyword evidence="12" id="KW-0464">Manganese</keyword>
<protein>
    <recommendedName>
        <fullName evidence="4">ribonuclease P</fullName>
        <ecNumber evidence="4">3.1.26.5</ecNumber>
    </recommendedName>
</protein>
<dbReference type="OrthoDB" id="46913at2759"/>
<evidence type="ECO:0000256" key="14">
    <source>
        <dbReference type="SAM" id="MobiDB-lite"/>
    </source>
</evidence>
<comment type="cofactor">
    <cofactor evidence="2">
        <name>Mg(2+)</name>
        <dbReference type="ChEBI" id="CHEBI:18420"/>
    </cofactor>
</comment>
<accession>A0A7J7N3Q2</accession>
<dbReference type="PROSITE" id="PS51375">
    <property type="entry name" value="PPR"/>
    <property type="match status" value="1"/>
</dbReference>
<dbReference type="GO" id="GO:0004526">
    <property type="term" value="F:ribonuclease P activity"/>
    <property type="evidence" value="ECO:0007669"/>
    <property type="project" value="UniProtKB-EC"/>
</dbReference>
<evidence type="ECO:0000256" key="8">
    <source>
        <dbReference type="ARBA" id="ARBA00022737"/>
    </source>
</evidence>
<feature type="compositionally biased region" description="Basic and acidic residues" evidence="14">
    <location>
        <begin position="137"/>
        <end position="179"/>
    </location>
</feature>
<reference evidence="17 18" key="1">
    <citation type="journal article" date="2020" name="IScience">
        <title>Genome Sequencing of the Endangered Kingdonia uniflora (Circaeasteraceae, Ranunculales) Reveals Potential Mechanisms of Evolutionary Specialization.</title>
        <authorList>
            <person name="Sun Y."/>
            <person name="Deng T."/>
            <person name="Zhang A."/>
            <person name="Moore M.J."/>
            <person name="Landis J.B."/>
            <person name="Lin N."/>
            <person name="Zhang H."/>
            <person name="Zhang X."/>
            <person name="Huang J."/>
            <person name="Zhang X."/>
            <person name="Sun H."/>
            <person name="Wang H."/>
        </authorList>
    </citation>
    <scope>NUCLEOTIDE SEQUENCE [LARGE SCALE GENOMIC DNA]</scope>
    <source>
        <strain evidence="17">TB1705</strain>
        <tissue evidence="17">Leaf</tissue>
    </source>
</reference>
<evidence type="ECO:0000256" key="13">
    <source>
        <dbReference type="PROSITE-ProRule" id="PRU00708"/>
    </source>
</evidence>
<evidence type="ECO:0000256" key="5">
    <source>
        <dbReference type="ARBA" id="ARBA00022694"/>
    </source>
</evidence>
<dbReference type="InterPro" id="IPR011990">
    <property type="entry name" value="TPR-like_helical_dom_sf"/>
</dbReference>
<feature type="domain" description="PROP1-like PPR" evidence="16">
    <location>
        <begin position="375"/>
        <end position="519"/>
    </location>
</feature>
<evidence type="ECO:0000313" key="17">
    <source>
        <dbReference type="EMBL" id="KAF6161660.1"/>
    </source>
</evidence>
<dbReference type="EMBL" id="JACGCM010001123">
    <property type="protein sequence ID" value="KAF6161660.1"/>
    <property type="molecule type" value="Genomic_DNA"/>
</dbReference>
<evidence type="ECO:0000256" key="7">
    <source>
        <dbReference type="ARBA" id="ARBA00022723"/>
    </source>
</evidence>
<sequence length="877" mass="98372">MASFTFNNTLQQQQQKHHFFCKYPKTITSKPYFCISHVSKYSTLKEQVSLVFTTRTLICNSVNAQMCGKLHKYPARTLISFKDRDFGGGVYPLRSRDVRVRRGAKVFSSVVEERTERKDVESSGREREMKGLFSSLRSRDERGERESKRSKIRVDGDKERSNKGNKSKGDIQGEEEKKGKMSIKGSKSKGDIQGVEEKTGKKSKSPIEIQLRIDLDMCSKRGDVLGAISLYDLAQREGIPFGQYHYTVLLYLCSSAAAGVLQPAKSGSGRRSFAGREMSYEISTGNLTKFHDMGDKGYGRENNVPASSNKTESKYGGLLVNSVISTSKPRNQLTNSPSGLEKERLRNNLNHKKTSGEGKNVSAEEDCIVDVKENIKNYALKRGFEAYENMRSEKIPLNEAAFTSIGRMAMSMGDGNMAFEMVTKMKKSGINPRLRSYGPALFTFCNNGDIENAFKVEEHMLENGIDPEEPELEALLRLSVEAGRGEKVYYVLHKLRTSVRQVSGPTADSIEIWFQSKGALKFGKIKWDENLIMDAMDKGGGGWHGLGWLGKGKWKGARTLVGTDGVCECCGEKLATIDLDPIETDNFAKSVASIAAKREKHSSFQKFQKWLDYYGPFEAVVDGANVGLFSQRGFLPSKVNSIVNGIRQKLPSKKRPLIVVHHKRVTGGKMDEPANKMLIEKWKNADALYVTPTGSNDDWYWLYAAIKNKCLIVTNDEMRDHLFHLLGNDFFPKWKERHQVHFSFGESGPEFRMPPPYSVVIQESMKGHWHIPIASENDIERERTWLCATRTGSQRQDSPERANGVGSLDAQTKIQVKLSPSPHTSGRKLPKSAQDPQAVHSNLRNILSTSVHSNGRMILDEIEAAEILGDCIIDFEI</sequence>
<keyword evidence="18" id="KW-1185">Reference proteome</keyword>
<dbReference type="EC" id="3.1.26.5" evidence="4"/>
<dbReference type="GO" id="GO:0046872">
    <property type="term" value="F:metal ion binding"/>
    <property type="evidence" value="ECO:0007669"/>
    <property type="project" value="UniProtKB-KW"/>
</dbReference>
<feature type="compositionally biased region" description="Basic and acidic residues" evidence="14">
    <location>
        <begin position="111"/>
        <end position="130"/>
    </location>
</feature>
<evidence type="ECO:0000259" key="16">
    <source>
        <dbReference type="Pfam" id="PF17177"/>
    </source>
</evidence>
<dbReference type="Pfam" id="PF17177">
    <property type="entry name" value="PPR_long"/>
    <property type="match status" value="2"/>
</dbReference>
<evidence type="ECO:0000256" key="3">
    <source>
        <dbReference type="ARBA" id="ARBA00007626"/>
    </source>
</evidence>
<evidence type="ECO:0000313" key="18">
    <source>
        <dbReference type="Proteomes" id="UP000541444"/>
    </source>
</evidence>
<dbReference type="Proteomes" id="UP000541444">
    <property type="component" value="Unassembled WGS sequence"/>
</dbReference>
<dbReference type="FunFam" id="3.40.50.11980:FF:000002">
    <property type="entry name" value="Proteinaceous RNase P 2"/>
    <property type="match status" value="1"/>
</dbReference>
<dbReference type="PANTHER" id="PTHR13547:SF7">
    <property type="entry name" value="RIBONUCLEASE P"/>
    <property type="match status" value="1"/>
</dbReference>
<dbReference type="Pfam" id="PF16953">
    <property type="entry name" value="PRORP"/>
    <property type="match status" value="1"/>
</dbReference>
<dbReference type="Gene3D" id="1.25.40.10">
    <property type="entry name" value="Tetratricopeptide repeat domain"/>
    <property type="match status" value="1"/>
</dbReference>
<keyword evidence="6" id="KW-0540">Nuclease</keyword>
<name>A0A7J7N3Q2_9MAGN</name>
<dbReference type="InterPro" id="IPR002885">
    <property type="entry name" value="PPR_rpt"/>
</dbReference>
<evidence type="ECO:0000259" key="15">
    <source>
        <dbReference type="Pfam" id="PF16953"/>
    </source>
</evidence>